<evidence type="ECO:0000313" key="2">
    <source>
        <dbReference type="EMBL" id="MBI9114643.1"/>
    </source>
</evidence>
<dbReference type="EMBL" id="JAEINH010000004">
    <property type="protein sequence ID" value="MBI9114643.1"/>
    <property type="molecule type" value="Genomic_DNA"/>
</dbReference>
<dbReference type="Proteomes" id="UP000602087">
    <property type="component" value="Unassembled WGS sequence"/>
</dbReference>
<dbReference type="RefSeq" id="WP_198733201.1">
    <property type="nucleotide sequence ID" value="NZ_JAEINH010000004.1"/>
</dbReference>
<dbReference type="Pfam" id="PF08666">
    <property type="entry name" value="SAF"/>
    <property type="match status" value="1"/>
</dbReference>
<reference evidence="2" key="1">
    <citation type="submission" date="2020-12" db="EMBL/GenBank/DDBJ databases">
        <title>Sanguibacter suaedae sp. nov., isolated from Suaeda aralocaspica.</title>
        <authorList>
            <person name="Ma Q."/>
        </authorList>
    </citation>
    <scope>NUCLEOTIDE SEQUENCE</scope>
    <source>
        <strain evidence="2">YZGR15</strain>
    </source>
</reference>
<sequence>MSSLALPLVPTGPLPPLRGPRVRRRWRSAVWRSRFLMAALLWGTAAAAAVAALRPPAADLHDVLVVDRELTAGSVVRPSDVRTVRVPVDLVADDALSMADLTGPDSAAAPGAGSTLSWTLAVDVAPGTVLGSSLLVPPDLVAPPGRVIAAVRLADPALVGMLTPGTRVDLLAPPEPASDLVALSPDPVPVPGDGAGHATPAVHLARGALVVPTPSAPSPESTGGLDLGGDTAVPETILLVAVTAEEASYLAAAVGKGALSAVVVG</sequence>
<protein>
    <recommendedName>
        <fullName evidence="1">SAF domain-containing protein</fullName>
    </recommendedName>
</protein>
<comment type="caution">
    <text evidence="2">The sequence shown here is derived from an EMBL/GenBank/DDBJ whole genome shotgun (WGS) entry which is preliminary data.</text>
</comment>
<evidence type="ECO:0000259" key="1">
    <source>
        <dbReference type="Pfam" id="PF08666"/>
    </source>
</evidence>
<feature type="domain" description="SAF" evidence="1">
    <location>
        <begin position="62"/>
        <end position="135"/>
    </location>
</feature>
<gene>
    <name evidence="2" type="ORF">JAV76_06405</name>
</gene>
<accession>A0A934M9G6</accession>
<name>A0A934M9G6_9MICO</name>
<organism evidence="2 3">
    <name type="scientific">Sanguibacter suaedae</name>
    <dbReference type="NCBI Taxonomy" id="2795737"/>
    <lineage>
        <taxon>Bacteria</taxon>
        <taxon>Bacillati</taxon>
        <taxon>Actinomycetota</taxon>
        <taxon>Actinomycetes</taxon>
        <taxon>Micrococcales</taxon>
        <taxon>Sanguibacteraceae</taxon>
        <taxon>Sanguibacter</taxon>
    </lineage>
</organism>
<dbReference type="InterPro" id="IPR013974">
    <property type="entry name" value="SAF"/>
</dbReference>
<dbReference type="CDD" id="cd11614">
    <property type="entry name" value="SAF_CpaB_FlgA_like"/>
    <property type="match status" value="1"/>
</dbReference>
<dbReference type="AlphaFoldDB" id="A0A934M9G6"/>
<proteinExistence type="predicted"/>
<keyword evidence="3" id="KW-1185">Reference proteome</keyword>
<evidence type="ECO:0000313" key="3">
    <source>
        <dbReference type="Proteomes" id="UP000602087"/>
    </source>
</evidence>